<dbReference type="GO" id="GO:0006364">
    <property type="term" value="P:rRNA processing"/>
    <property type="evidence" value="ECO:0007669"/>
    <property type="project" value="UniProtKB-UniRule"/>
</dbReference>
<evidence type="ECO:0000256" key="4">
    <source>
        <dbReference type="ARBA" id="ARBA00022759"/>
    </source>
</evidence>
<feature type="binding site" evidence="12">
    <location>
        <position position="83"/>
    </location>
    <ligand>
        <name>Zn(2+)</name>
        <dbReference type="ChEBI" id="CHEBI:29105"/>
        <label>1</label>
        <note>catalytic</note>
    </ligand>
</feature>
<protein>
    <recommendedName>
        <fullName evidence="9">Ribonuclease J</fullName>
        <shortName evidence="9">RNase J</shortName>
        <ecNumber evidence="9">3.1.-.-</ecNumber>
    </recommendedName>
</protein>
<dbReference type="HAMAP" id="MF_01491">
    <property type="entry name" value="RNase_J_bact"/>
    <property type="match status" value="1"/>
</dbReference>
<evidence type="ECO:0000313" key="15">
    <source>
        <dbReference type="Proteomes" id="UP000177722"/>
    </source>
</evidence>
<feature type="active site" description="Proton donor" evidence="10">
    <location>
        <position position="206"/>
    </location>
</feature>
<gene>
    <name evidence="9" type="primary">rnj</name>
    <name evidence="14" type="ORF">A3B16_01290</name>
</gene>
<keyword evidence="2 9" id="KW-0540">Nuclease</keyword>
<keyword evidence="3 12" id="KW-0479">Metal-binding</keyword>
<dbReference type="GO" id="GO:0004534">
    <property type="term" value="F:5'-3' RNA exonuclease activity"/>
    <property type="evidence" value="ECO:0007669"/>
    <property type="project" value="UniProtKB-UniRule"/>
</dbReference>
<dbReference type="AlphaFoldDB" id="A0A1G2U5Q7"/>
<evidence type="ECO:0000256" key="5">
    <source>
        <dbReference type="ARBA" id="ARBA00022801"/>
    </source>
</evidence>
<feature type="binding site" evidence="12">
    <location>
        <position position="87"/>
    </location>
    <ligand>
        <name>Zn(2+)</name>
        <dbReference type="ChEBI" id="CHEBI:29105"/>
        <label>1</label>
        <note>catalytic</note>
    </ligand>
</feature>
<dbReference type="Pfam" id="PF07521">
    <property type="entry name" value="RMMBL"/>
    <property type="match status" value="1"/>
</dbReference>
<feature type="binding site" evidence="12">
    <location>
        <position position="88"/>
    </location>
    <ligand>
        <name>Zn(2+)</name>
        <dbReference type="ChEBI" id="CHEBI:29105"/>
        <label>1</label>
        <note>catalytic</note>
    </ligand>
</feature>
<dbReference type="InterPro" id="IPR001279">
    <property type="entry name" value="Metallo-B-lactamas"/>
</dbReference>
<evidence type="ECO:0000256" key="9">
    <source>
        <dbReference type="HAMAP-Rule" id="MF_01491"/>
    </source>
</evidence>
<feature type="domain" description="Metallo-beta-lactamase" evidence="13">
    <location>
        <begin position="30"/>
        <end position="226"/>
    </location>
</feature>
<comment type="caution">
    <text evidence="14">The sequence shown here is derived from an EMBL/GenBank/DDBJ whole genome shotgun (WGS) entry which is preliminary data.</text>
</comment>
<comment type="caution">
    <text evidence="9">Lacks conserved residue(s) required for the propagation of feature annotation.</text>
</comment>
<dbReference type="Proteomes" id="UP000177722">
    <property type="component" value="Unassembled WGS sequence"/>
</dbReference>
<comment type="subunit">
    <text evidence="9">Homodimer, may be a subunit of the RNA degradosome.</text>
</comment>
<dbReference type="Gene3D" id="3.60.15.10">
    <property type="entry name" value="Ribonuclease Z/Hydroxyacylglutathione hydrolase-like"/>
    <property type="match status" value="1"/>
</dbReference>
<feature type="binding site" evidence="12">
    <location>
        <position position="58"/>
    </location>
    <ligand>
        <name>Ca(2+)</name>
        <dbReference type="ChEBI" id="CHEBI:29108"/>
    </ligand>
</feature>
<dbReference type="InterPro" id="IPR036866">
    <property type="entry name" value="RibonucZ/Hydroxyglut_hydro"/>
</dbReference>
<dbReference type="CDD" id="cd07714">
    <property type="entry name" value="RNaseJ_MBL-fold"/>
    <property type="match status" value="1"/>
</dbReference>
<comment type="function">
    <text evidence="9">An RNase that has 5'-3' exonuclease and possibly endonuclease activity. Involved in maturation of rRNA and in some organisms also mRNA maturation and/or decay.</text>
</comment>
<dbReference type="PIRSF" id="PIRSF004803">
    <property type="entry name" value="RnjA"/>
    <property type="match status" value="1"/>
</dbReference>
<feature type="binding site" evidence="11">
    <location>
        <begin position="375"/>
        <end position="379"/>
    </location>
    <ligand>
        <name>substrate</name>
    </ligand>
</feature>
<feature type="binding site" evidence="12">
    <location>
        <position position="60"/>
    </location>
    <ligand>
        <name>Ca(2+)</name>
        <dbReference type="ChEBI" id="CHEBI:29108"/>
    </ligand>
</feature>
<dbReference type="Pfam" id="PF22505">
    <property type="entry name" value="RNase_J_b_CASP"/>
    <property type="match status" value="1"/>
</dbReference>
<evidence type="ECO:0000256" key="3">
    <source>
        <dbReference type="ARBA" id="ARBA00022723"/>
    </source>
</evidence>
<name>A0A1G2U5Q7_9BACT</name>
<keyword evidence="6 12" id="KW-0862">Zinc</keyword>
<keyword evidence="5 9" id="KW-0378">Hydrolase</keyword>
<evidence type="ECO:0000256" key="6">
    <source>
        <dbReference type="ARBA" id="ARBA00022833"/>
    </source>
</evidence>
<feature type="binding site" evidence="12">
    <location>
        <position position="85"/>
    </location>
    <ligand>
        <name>Zn(2+)</name>
        <dbReference type="ChEBI" id="CHEBI:29105"/>
        <label>1</label>
        <note>catalytic</note>
    </ligand>
</feature>
<reference evidence="14 15" key="1">
    <citation type="journal article" date="2016" name="Nat. Commun.">
        <title>Thousands of microbial genomes shed light on interconnected biogeochemical processes in an aquifer system.</title>
        <authorList>
            <person name="Anantharaman K."/>
            <person name="Brown C.T."/>
            <person name="Hug L.A."/>
            <person name="Sharon I."/>
            <person name="Castelle C.J."/>
            <person name="Probst A.J."/>
            <person name="Thomas B.C."/>
            <person name="Singh A."/>
            <person name="Wilkins M.J."/>
            <person name="Karaoz U."/>
            <person name="Brodie E.L."/>
            <person name="Williams K.H."/>
            <person name="Hubbard S.S."/>
            <person name="Banfield J.F."/>
        </authorList>
    </citation>
    <scope>NUCLEOTIDE SEQUENCE [LARGE SCALE GENOMIC DNA]</scope>
</reference>
<dbReference type="PANTHER" id="PTHR43694">
    <property type="entry name" value="RIBONUCLEASE J"/>
    <property type="match status" value="1"/>
</dbReference>
<dbReference type="InterPro" id="IPR055132">
    <property type="entry name" value="RNase_J_b_CASP"/>
</dbReference>
<feature type="binding site" evidence="12">
    <location>
        <position position="175"/>
    </location>
    <ligand>
        <name>Zn(2+)</name>
        <dbReference type="ChEBI" id="CHEBI:29105"/>
        <label>1</label>
        <note>catalytic</note>
    </ligand>
</feature>
<feature type="binding site" evidence="12">
    <location>
        <position position="153"/>
    </location>
    <ligand>
        <name>Zn(2+)</name>
        <dbReference type="ChEBI" id="CHEBI:29105"/>
        <label>1</label>
        <note>catalytic</note>
    </ligand>
</feature>
<feature type="binding site" evidence="12">
    <location>
        <position position="401"/>
    </location>
    <ligand>
        <name>Zn(2+)</name>
        <dbReference type="ChEBI" id="CHEBI:29105"/>
        <label>1</label>
        <note>catalytic</note>
    </ligand>
</feature>
<comment type="cofactor">
    <cofactor evidence="12">
        <name>Ca(2+)</name>
        <dbReference type="ChEBI" id="CHEBI:29108"/>
    </cofactor>
    <text evidence="12">Binds 1 Ca(2+) cation per subunit. Seen in 1 crystal structure, it is not clear if it is physiologically important.</text>
</comment>
<keyword evidence="7 9" id="KW-0269">Exonuclease</keyword>
<dbReference type="GO" id="GO:0003723">
    <property type="term" value="F:RNA binding"/>
    <property type="evidence" value="ECO:0007669"/>
    <property type="project" value="UniProtKB-UniRule"/>
</dbReference>
<evidence type="ECO:0000256" key="1">
    <source>
        <dbReference type="ARBA" id="ARBA00022490"/>
    </source>
</evidence>
<keyword evidence="4 9" id="KW-0255">Endonuclease</keyword>
<dbReference type="SMART" id="SM00849">
    <property type="entry name" value="Lactamase_B"/>
    <property type="match status" value="1"/>
</dbReference>
<comment type="subcellular location">
    <subcellularLocation>
        <location evidence="9">Cytoplasm</location>
    </subcellularLocation>
</comment>
<feature type="binding site" evidence="12">
    <location>
        <position position="455"/>
    </location>
    <ligand>
        <name>Ca(2+)</name>
        <dbReference type="ChEBI" id="CHEBI:29108"/>
    </ligand>
</feature>
<keyword evidence="12" id="KW-0106">Calcium</keyword>
<proteinExistence type="inferred from homology"/>
<dbReference type="Gene3D" id="3.10.20.580">
    <property type="match status" value="1"/>
</dbReference>
<evidence type="ECO:0000259" key="13">
    <source>
        <dbReference type="SMART" id="SM00849"/>
    </source>
</evidence>
<dbReference type="GO" id="GO:0004521">
    <property type="term" value="F:RNA endonuclease activity"/>
    <property type="evidence" value="ECO:0007669"/>
    <property type="project" value="UniProtKB-UniRule"/>
</dbReference>
<sequence>MFTTKKREGSAEPGAPVLRCIPLGGFEEIGRNMMLFEYQDEIIIVDAGIQFPQEETPGVDFIIPNISYLEPKKKNIKAIILTHGHYDHIGAIPYIIEKLGNPIIYTTLLTKEIVAKRQADFPNSPKLKIEIVKNKDIIKLSEHFTAEFFGVAHTIPDTTGVILKTPAGNMVSCADFRIDYDDKNSPLGLSEFERVGKMGIHTLFLDSTNAEESGQSLSERVVEKNLETIIKKADGRVIIGLFASMITRIAEIIKISEKLGKKVAIVGRSMKDNIQICRNLGYVKPGKDVLVPVEEIHKLKDDKIVILTTGAQGQSNAGFARIASGEHQHVRIKKTDTIMFSSSVIPGNERSVQVLKDNLARQAGKVYTSNIIDIHSSGHAPKEELKQVVSLIKPKFLIPIHGYYFMRSANAETGQEAGLPKASTILLDNGKVAEMTPDAVKVTGENVDSYYVMVDGLGVGDVQEVVLRDRLMLSQEGMVVVIATIDRENGRILKTPDIISRGFIYLKENKELLDQIRLKLKSILSRIPRHQHPEPDYVKDMIREQIGQLLYNKTKRRPMVLPVLIEI</sequence>
<evidence type="ECO:0000256" key="8">
    <source>
        <dbReference type="ARBA" id="ARBA00022884"/>
    </source>
</evidence>
<comment type="cofactor">
    <cofactor evidence="12">
        <name>Zn(2+)</name>
        <dbReference type="ChEBI" id="CHEBI:29105"/>
    </cofactor>
    <text evidence="12">Binds 2 Zn(2+) ions per subunit. It is not clear if Zn(2+) or Mg(2+) is physiologically important.</text>
</comment>
<keyword evidence="1 9" id="KW-0963">Cytoplasm</keyword>
<dbReference type="InterPro" id="IPR030854">
    <property type="entry name" value="RNase_J_bac"/>
</dbReference>
<dbReference type="InterPro" id="IPR011108">
    <property type="entry name" value="RMMBL"/>
</dbReference>
<dbReference type="Pfam" id="PF00753">
    <property type="entry name" value="Lactamase_B"/>
    <property type="match status" value="1"/>
</dbReference>
<dbReference type="GO" id="GO:0008270">
    <property type="term" value="F:zinc ion binding"/>
    <property type="evidence" value="ECO:0007669"/>
    <property type="project" value="InterPro"/>
</dbReference>
<evidence type="ECO:0000256" key="12">
    <source>
        <dbReference type="PIRSR" id="PIRSR004803-3"/>
    </source>
</evidence>
<dbReference type="InterPro" id="IPR042173">
    <property type="entry name" value="RNase_J_2"/>
</dbReference>
<evidence type="ECO:0000256" key="10">
    <source>
        <dbReference type="PIRSR" id="PIRSR004803-1"/>
    </source>
</evidence>
<feature type="active site" description="Proton acceptor" evidence="10">
    <location>
        <position position="379"/>
    </location>
</feature>
<dbReference type="NCBIfam" id="TIGR00649">
    <property type="entry name" value="MG423"/>
    <property type="match status" value="1"/>
</dbReference>
<dbReference type="EMBL" id="MHWF01000033">
    <property type="protein sequence ID" value="OHB04823.1"/>
    <property type="molecule type" value="Genomic_DNA"/>
</dbReference>
<dbReference type="Gene3D" id="3.40.50.10710">
    <property type="entry name" value="Metallo-hydrolase/oxidoreductase"/>
    <property type="match status" value="1"/>
</dbReference>
<organism evidence="14 15">
    <name type="scientific">Candidatus Zambryskibacteria bacterium RIFCSPLOWO2_01_FULL_45_43</name>
    <dbReference type="NCBI Taxonomy" id="1802762"/>
    <lineage>
        <taxon>Bacteria</taxon>
        <taxon>Candidatus Zambryskiibacteriota</taxon>
    </lineage>
</organism>
<dbReference type="GO" id="GO:0005737">
    <property type="term" value="C:cytoplasm"/>
    <property type="evidence" value="ECO:0007669"/>
    <property type="project" value="UniProtKB-SubCell"/>
</dbReference>
<dbReference type="Pfam" id="PF17770">
    <property type="entry name" value="RNase_J_C"/>
    <property type="match status" value="1"/>
</dbReference>
<dbReference type="InterPro" id="IPR004613">
    <property type="entry name" value="RNase_J"/>
</dbReference>
<keyword evidence="8 9" id="KW-0694">RNA-binding</keyword>
<evidence type="ECO:0000313" key="14">
    <source>
        <dbReference type="EMBL" id="OHB04823.1"/>
    </source>
</evidence>
<dbReference type="PANTHER" id="PTHR43694:SF1">
    <property type="entry name" value="RIBONUCLEASE J"/>
    <property type="match status" value="1"/>
</dbReference>
<dbReference type="SUPFAM" id="SSF56281">
    <property type="entry name" value="Metallo-hydrolase/oxidoreductase"/>
    <property type="match status" value="1"/>
</dbReference>
<evidence type="ECO:0000256" key="7">
    <source>
        <dbReference type="ARBA" id="ARBA00022839"/>
    </source>
</evidence>
<evidence type="ECO:0000256" key="11">
    <source>
        <dbReference type="PIRSR" id="PIRSR004803-2"/>
    </source>
</evidence>
<evidence type="ECO:0000256" key="2">
    <source>
        <dbReference type="ARBA" id="ARBA00022722"/>
    </source>
</evidence>
<keyword evidence="9" id="KW-0698">rRNA processing</keyword>
<accession>A0A1G2U5Q7</accession>
<dbReference type="InterPro" id="IPR041636">
    <property type="entry name" value="RNase_J_C"/>
</dbReference>
<comment type="similarity">
    <text evidence="9">Belongs to the metallo-beta-lactamase superfamily. RNA-metabolizing metallo-beta-lactamase-like family. Bacterial RNase J subfamily.</text>
</comment>
<dbReference type="EC" id="3.1.-.-" evidence="9"/>